<sequence>MHFILDNILLGIGLAMDAFSVSLANGLKEPHMQKKKMLKIAGTFGAFQFVMPMIGWICVHTIVQLFSSFQVMVPWIGFILLMYIGGGMLKEGFSKKEETDAEKEVSSGKLMVQGLATSIDALSVGFTIASYGIGSALSASTLIGIVTFAICAAGVQLGKKFGLRLADKATIFGGFLLIAIGLKILLSSIL</sequence>
<keyword evidence="2 8" id="KW-1003">Cell membrane</keyword>
<comment type="caution">
    <text evidence="9">The sequence shown here is derived from an EMBL/GenBank/DDBJ whole genome shotgun (WGS) entry which is preliminary data.</text>
</comment>
<dbReference type="InterPro" id="IPR003810">
    <property type="entry name" value="Mntp/YtaF"/>
</dbReference>
<comment type="subcellular location">
    <subcellularLocation>
        <location evidence="8">Cell membrane</location>
        <topology evidence="8">Multi-pass membrane protein</topology>
    </subcellularLocation>
</comment>
<feature type="transmembrane region" description="Helical" evidence="8">
    <location>
        <begin position="169"/>
        <end position="189"/>
    </location>
</feature>
<dbReference type="GO" id="GO:0005384">
    <property type="term" value="F:manganese ion transmembrane transporter activity"/>
    <property type="evidence" value="ECO:0007669"/>
    <property type="project" value="UniProtKB-UniRule"/>
</dbReference>
<dbReference type="EMBL" id="JALBUR010000007">
    <property type="protein sequence ID" value="MDX8419289.1"/>
    <property type="molecule type" value="Genomic_DNA"/>
</dbReference>
<feature type="transmembrane region" description="Helical" evidence="8">
    <location>
        <begin position="69"/>
        <end position="89"/>
    </location>
</feature>
<proteinExistence type="inferred from homology"/>
<evidence type="ECO:0000256" key="6">
    <source>
        <dbReference type="ARBA" id="ARBA00023136"/>
    </source>
</evidence>
<feature type="transmembrane region" description="Helical" evidence="8">
    <location>
        <begin position="110"/>
        <end position="133"/>
    </location>
</feature>
<dbReference type="PANTHER" id="PTHR35529">
    <property type="entry name" value="MANGANESE EFFLUX PUMP MNTP-RELATED"/>
    <property type="match status" value="1"/>
</dbReference>
<evidence type="ECO:0000256" key="7">
    <source>
        <dbReference type="ARBA" id="ARBA00023211"/>
    </source>
</evidence>
<evidence type="ECO:0000256" key="5">
    <source>
        <dbReference type="ARBA" id="ARBA00023065"/>
    </source>
</evidence>
<keyword evidence="10" id="KW-1185">Reference proteome</keyword>
<dbReference type="InterPro" id="IPR022929">
    <property type="entry name" value="Put_MntP"/>
</dbReference>
<name>A0AB35U2Z5_9FIRM</name>
<keyword evidence="1 8" id="KW-0813">Transport</keyword>
<reference evidence="9 10" key="1">
    <citation type="submission" date="2022-03" db="EMBL/GenBank/DDBJ databases">
        <title>Novel taxa within the pig intestine.</title>
        <authorList>
            <person name="Wylensek D."/>
            <person name="Bishof K."/>
            <person name="Afrizal A."/>
            <person name="Clavel T."/>
        </authorList>
    </citation>
    <scope>NUCLEOTIDE SEQUENCE [LARGE SCALE GENOMIC DNA]</scope>
    <source>
        <strain evidence="9 10">CLA-KB-P133</strain>
    </source>
</reference>
<protein>
    <recommendedName>
        <fullName evidence="8">Putative manganese efflux pump MntP</fullName>
    </recommendedName>
</protein>
<evidence type="ECO:0000256" key="2">
    <source>
        <dbReference type="ARBA" id="ARBA00022475"/>
    </source>
</evidence>
<comment type="function">
    <text evidence="8">Probably functions as a manganese efflux pump.</text>
</comment>
<dbReference type="GO" id="GO:0005886">
    <property type="term" value="C:plasma membrane"/>
    <property type="evidence" value="ECO:0007669"/>
    <property type="project" value="UniProtKB-SubCell"/>
</dbReference>
<dbReference type="HAMAP" id="MF_01521">
    <property type="entry name" value="MntP_pump"/>
    <property type="match status" value="1"/>
</dbReference>
<evidence type="ECO:0000256" key="1">
    <source>
        <dbReference type="ARBA" id="ARBA00022448"/>
    </source>
</evidence>
<keyword evidence="6 8" id="KW-0472">Membrane</keyword>
<dbReference type="Pfam" id="PF02659">
    <property type="entry name" value="Mntp"/>
    <property type="match status" value="1"/>
</dbReference>
<feature type="transmembrane region" description="Helical" evidence="8">
    <location>
        <begin position="38"/>
        <end position="63"/>
    </location>
</feature>
<dbReference type="PANTHER" id="PTHR35529:SF1">
    <property type="entry name" value="MANGANESE EFFLUX PUMP MNTP-RELATED"/>
    <property type="match status" value="1"/>
</dbReference>
<evidence type="ECO:0000256" key="8">
    <source>
        <dbReference type="HAMAP-Rule" id="MF_01521"/>
    </source>
</evidence>
<dbReference type="RefSeq" id="WP_370595757.1">
    <property type="nucleotide sequence ID" value="NZ_JALBUR010000007.1"/>
</dbReference>
<dbReference type="AlphaFoldDB" id="A0AB35U2Z5"/>
<gene>
    <name evidence="8" type="primary">mntP</name>
    <name evidence="9" type="ORF">MOZ60_04175</name>
</gene>
<keyword evidence="5 8" id="KW-0406">Ion transport</keyword>
<keyword evidence="3 8" id="KW-0812">Transmembrane</keyword>
<keyword evidence="4 8" id="KW-1133">Transmembrane helix</keyword>
<comment type="similarity">
    <text evidence="8">Belongs to the MntP (TC 9.B.29) family.</text>
</comment>
<evidence type="ECO:0000313" key="9">
    <source>
        <dbReference type="EMBL" id="MDX8419289.1"/>
    </source>
</evidence>
<organism evidence="9 10">
    <name type="scientific">Grylomicrobium aquisgranensis</name>
    <dbReference type="NCBI Taxonomy" id="2926318"/>
    <lineage>
        <taxon>Bacteria</taxon>
        <taxon>Bacillati</taxon>
        <taxon>Bacillota</taxon>
        <taxon>Erysipelotrichia</taxon>
        <taxon>Erysipelotrichales</taxon>
        <taxon>Erysipelotrichaceae</taxon>
        <taxon>Grylomicrobium</taxon>
    </lineage>
</organism>
<keyword evidence="7 8" id="KW-0464">Manganese</keyword>
<dbReference type="Proteomes" id="UP001286174">
    <property type="component" value="Unassembled WGS sequence"/>
</dbReference>
<evidence type="ECO:0000313" key="10">
    <source>
        <dbReference type="Proteomes" id="UP001286174"/>
    </source>
</evidence>
<evidence type="ECO:0000256" key="4">
    <source>
        <dbReference type="ARBA" id="ARBA00022989"/>
    </source>
</evidence>
<feature type="transmembrane region" description="Helical" evidence="8">
    <location>
        <begin position="139"/>
        <end position="157"/>
    </location>
</feature>
<feature type="transmembrane region" description="Helical" evidence="8">
    <location>
        <begin position="6"/>
        <end position="26"/>
    </location>
</feature>
<accession>A0AB35U2Z5</accession>
<evidence type="ECO:0000256" key="3">
    <source>
        <dbReference type="ARBA" id="ARBA00022692"/>
    </source>
</evidence>